<dbReference type="Pfam" id="PF02457">
    <property type="entry name" value="DAC"/>
    <property type="match status" value="1"/>
</dbReference>
<evidence type="ECO:0000256" key="4">
    <source>
        <dbReference type="ARBA" id="ARBA00022741"/>
    </source>
</evidence>
<feature type="domain" description="DAC" evidence="6">
    <location>
        <begin position="15"/>
        <end position="180"/>
    </location>
</feature>
<dbReference type="InterPro" id="IPR050338">
    <property type="entry name" value="DisA"/>
</dbReference>
<dbReference type="AlphaFoldDB" id="A0A0F9QCE2"/>
<comment type="caution">
    <text evidence="7">The sequence shown here is derived from an EMBL/GenBank/DDBJ whole genome shotgun (WGS) entry which is preliminary data.</text>
</comment>
<dbReference type="EMBL" id="LAZR01002088">
    <property type="protein sequence ID" value="KKN34727.1"/>
    <property type="molecule type" value="Genomic_DNA"/>
</dbReference>
<dbReference type="GO" id="GO:0004016">
    <property type="term" value="F:adenylate cyclase activity"/>
    <property type="evidence" value="ECO:0007669"/>
    <property type="project" value="TreeGrafter"/>
</dbReference>
<dbReference type="SUPFAM" id="SSF143597">
    <property type="entry name" value="YojJ-like"/>
    <property type="match status" value="1"/>
</dbReference>
<name>A0A0F9QCE2_9ZZZZ</name>
<keyword evidence="5" id="KW-0067">ATP-binding</keyword>
<evidence type="ECO:0000256" key="2">
    <source>
        <dbReference type="ARBA" id="ARBA00022679"/>
    </source>
</evidence>
<dbReference type="Gene3D" id="3.40.1700.10">
    <property type="entry name" value="DNA integrity scanning protein, DisA, N-terminal domain"/>
    <property type="match status" value="1"/>
</dbReference>
<evidence type="ECO:0000256" key="5">
    <source>
        <dbReference type="ARBA" id="ARBA00022840"/>
    </source>
</evidence>
<accession>A0A0F9QCE2</accession>
<protein>
    <recommendedName>
        <fullName evidence="6">DAC domain-containing protein</fullName>
    </recommendedName>
</protein>
<comment type="catalytic activity">
    <reaction evidence="1">
        <text>2 ATP = 3',3'-c-di-AMP + 2 diphosphate</text>
        <dbReference type="Rhea" id="RHEA:35655"/>
        <dbReference type="ChEBI" id="CHEBI:30616"/>
        <dbReference type="ChEBI" id="CHEBI:33019"/>
        <dbReference type="ChEBI" id="CHEBI:71500"/>
        <dbReference type="EC" id="2.7.7.85"/>
    </reaction>
</comment>
<keyword evidence="4" id="KW-0547">Nucleotide-binding</keyword>
<keyword evidence="3" id="KW-0548">Nucleotidyltransferase</keyword>
<dbReference type="PROSITE" id="PS51794">
    <property type="entry name" value="DAC"/>
    <property type="match status" value="1"/>
</dbReference>
<evidence type="ECO:0000256" key="3">
    <source>
        <dbReference type="ARBA" id="ARBA00022695"/>
    </source>
</evidence>
<dbReference type="GO" id="GO:0106408">
    <property type="term" value="F:diadenylate cyclase activity"/>
    <property type="evidence" value="ECO:0007669"/>
    <property type="project" value="UniProtKB-EC"/>
</dbReference>
<keyword evidence="2" id="KW-0808">Transferase</keyword>
<proteinExistence type="predicted"/>
<organism evidence="7">
    <name type="scientific">marine sediment metagenome</name>
    <dbReference type="NCBI Taxonomy" id="412755"/>
    <lineage>
        <taxon>unclassified sequences</taxon>
        <taxon>metagenomes</taxon>
        <taxon>ecological metagenomes</taxon>
    </lineage>
</organism>
<gene>
    <name evidence="7" type="ORF">LCGC14_0790710</name>
</gene>
<evidence type="ECO:0000313" key="7">
    <source>
        <dbReference type="EMBL" id="KKN34727.1"/>
    </source>
</evidence>
<dbReference type="PANTHER" id="PTHR34185:SF1">
    <property type="entry name" value="DIADENYLATE CYCLASE"/>
    <property type="match status" value="1"/>
</dbReference>
<dbReference type="InterPro" id="IPR003390">
    <property type="entry name" value="DNA_integrity_scan_DisA_N"/>
</dbReference>
<evidence type="ECO:0000256" key="1">
    <source>
        <dbReference type="ARBA" id="ARBA00000877"/>
    </source>
</evidence>
<dbReference type="PANTHER" id="PTHR34185">
    <property type="entry name" value="DIADENYLATE CYCLASE"/>
    <property type="match status" value="1"/>
</dbReference>
<reference evidence="7" key="1">
    <citation type="journal article" date="2015" name="Nature">
        <title>Complex archaea that bridge the gap between prokaryotes and eukaryotes.</title>
        <authorList>
            <person name="Spang A."/>
            <person name="Saw J.H."/>
            <person name="Jorgensen S.L."/>
            <person name="Zaremba-Niedzwiedzka K."/>
            <person name="Martijn J."/>
            <person name="Lind A.E."/>
            <person name="van Eijk R."/>
            <person name="Schleper C."/>
            <person name="Guy L."/>
            <person name="Ettema T.J."/>
        </authorList>
    </citation>
    <scope>NUCLEOTIDE SEQUENCE</scope>
</reference>
<dbReference type="InterPro" id="IPR036888">
    <property type="entry name" value="DNA_integrity_DisA_N_sf"/>
</dbReference>
<evidence type="ECO:0000259" key="6">
    <source>
        <dbReference type="PROSITE" id="PS51794"/>
    </source>
</evidence>
<sequence length="183" mass="20381">MEEKIEHNNEAPHVDFSLQLSLDNNSEHVESSIFEWLKIIAKDVAEDKADPIGAIIVLGDFEMHGPCVDGMVQMKPKQNPVESLVMIDTDDGDNLIREYSKSPYDGAIVVHRSGQILGAGIYLVVDNPMLETPDDCGTRHKAAASFSERNDVISVLTLSEETNTVRLWKDGKTKSVFRVEIEK</sequence>
<dbReference type="GO" id="GO:0005524">
    <property type="term" value="F:ATP binding"/>
    <property type="evidence" value="ECO:0007669"/>
    <property type="project" value="UniProtKB-KW"/>
</dbReference>